<dbReference type="PANTHER" id="PTHR11927:SF9">
    <property type="entry name" value="L-FUCOSYLTRANSFERASE"/>
    <property type="match status" value="1"/>
</dbReference>
<dbReference type="OMA" id="ATCHRIC"/>
<protein>
    <recommendedName>
        <fullName evidence="6">L-Fucosyltransferase</fullName>
        <ecNumber evidence="6">2.4.1.-</ecNumber>
    </recommendedName>
</protein>
<gene>
    <name evidence="7" type="ORF">scyTo_0011062</name>
</gene>
<name>A0A401NGN7_SCYTO</name>
<accession>A0A401NGN7</accession>
<evidence type="ECO:0000313" key="8">
    <source>
        <dbReference type="Proteomes" id="UP000288216"/>
    </source>
</evidence>
<evidence type="ECO:0000256" key="1">
    <source>
        <dbReference type="ARBA" id="ARBA00004447"/>
    </source>
</evidence>
<keyword evidence="6" id="KW-0812">Transmembrane</keyword>
<feature type="transmembrane region" description="Helical" evidence="6">
    <location>
        <begin position="15"/>
        <end position="33"/>
    </location>
</feature>
<keyword evidence="6" id="KW-0472">Membrane</keyword>
<dbReference type="Pfam" id="PF01531">
    <property type="entry name" value="Glyco_transf_11"/>
    <property type="match status" value="1"/>
</dbReference>
<comment type="subcellular location">
    <subcellularLocation>
        <location evidence="1 6">Golgi apparatus</location>
        <location evidence="1 6">Golgi stack membrane</location>
        <topology evidence="1 6">Single-pass type II membrane protein</topology>
    </subcellularLocation>
</comment>
<keyword evidence="6" id="KW-0333">Golgi apparatus</keyword>
<keyword evidence="4 6" id="KW-0808">Transferase</keyword>
<comment type="pathway">
    <text evidence="2 6">Protein modification; protein glycosylation.</text>
</comment>
<dbReference type="GO" id="GO:0005975">
    <property type="term" value="P:carbohydrate metabolic process"/>
    <property type="evidence" value="ECO:0007669"/>
    <property type="project" value="InterPro"/>
</dbReference>
<evidence type="ECO:0000256" key="2">
    <source>
        <dbReference type="ARBA" id="ARBA00004922"/>
    </source>
</evidence>
<reference evidence="7 8" key="1">
    <citation type="journal article" date="2018" name="Nat. Ecol. Evol.">
        <title>Shark genomes provide insights into elasmobranch evolution and the origin of vertebrates.</title>
        <authorList>
            <person name="Hara Y"/>
            <person name="Yamaguchi K"/>
            <person name="Onimaru K"/>
            <person name="Kadota M"/>
            <person name="Koyanagi M"/>
            <person name="Keeley SD"/>
            <person name="Tatsumi K"/>
            <person name="Tanaka K"/>
            <person name="Motone F"/>
            <person name="Kageyama Y"/>
            <person name="Nozu R"/>
            <person name="Adachi N"/>
            <person name="Nishimura O"/>
            <person name="Nakagawa R"/>
            <person name="Tanegashima C"/>
            <person name="Kiyatake I"/>
            <person name="Matsumoto R"/>
            <person name="Murakumo K"/>
            <person name="Nishida K"/>
            <person name="Terakita A"/>
            <person name="Kuratani S"/>
            <person name="Sato K"/>
            <person name="Hyodo S Kuraku.S."/>
        </authorList>
    </citation>
    <scope>NUCLEOTIDE SEQUENCE [LARGE SCALE GENOMIC DNA]</scope>
</reference>
<keyword evidence="6" id="KW-0325">Glycoprotein</keyword>
<dbReference type="OrthoDB" id="3226at2759"/>
<comment type="catalytic activity">
    <reaction evidence="5">
        <text>a ganglioside GM1 + GDP-beta-L-fucose = a ganglioside Fuc-GM1 + GDP + H(+)</text>
        <dbReference type="Rhea" id="RHEA:48292"/>
        <dbReference type="ChEBI" id="CHEBI:15378"/>
        <dbReference type="ChEBI" id="CHEBI:57273"/>
        <dbReference type="ChEBI" id="CHEBI:58189"/>
        <dbReference type="ChEBI" id="CHEBI:82639"/>
        <dbReference type="ChEBI" id="CHEBI:90189"/>
    </reaction>
    <physiologicalReaction direction="left-to-right" evidence="5">
        <dbReference type="Rhea" id="RHEA:48293"/>
    </physiologicalReaction>
</comment>
<dbReference type="GO" id="GO:0032580">
    <property type="term" value="C:Golgi cisterna membrane"/>
    <property type="evidence" value="ECO:0007669"/>
    <property type="project" value="UniProtKB-SubCell"/>
</dbReference>
<evidence type="ECO:0000313" key="7">
    <source>
        <dbReference type="EMBL" id="GCB60087.1"/>
    </source>
</evidence>
<keyword evidence="6" id="KW-1133">Transmembrane helix</keyword>
<keyword evidence="6" id="KW-0735">Signal-anchor</keyword>
<dbReference type="PANTHER" id="PTHR11927">
    <property type="entry name" value="GALACTOSIDE 2-L-FUCOSYLTRANSFERASE"/>
    <property type="match status" value="1"/>
</dbReference>
<dbReference type="GO" id="GO:0008107">
    <property type="term" value="F:galactoside 2-alpha-L-fucosyltransferase activity"/>
    <property type="evidence" value="ECO:0007669"/>
    <property type="project" value="InterPro"/>
</dbReference>
<evidence type="ECO:0000256" key="4">
    <source>
        <dbReference type="ARBA" id="ARBA00022679"/>
    </source>
</evidence>
<comment type="similarity">
    <text evidence="6">Belongs to the glycosyltransferase 11 family.</text>
</comment>
<dbReference type="EC" id="2.4.1.-" evidence="6"/>
<dbReference type="EMBL" id="BFAA01004910">
    <property type="protein sequence ID" value="GCB60087.1"/>
    <property type="molecule type" value="Genomic_DNA"/>
</dbReference>
<keyword evidence="3 6" id="KW-0328">Glycosyltransferase</keyword>
<keyword evidence="8" id="KW-1185">Reference proteome</keyword>
<proteinExistence type="inferred from homology"/>
<evidence type="ECO:0000256" key="5">
    <source>
        <dbReference type="ARBA" id="ARBA00043729"/>
    </source>
</evidence>
<dbReference type="InterPro" id="IPR002516">
    <property type="entry name" value="Glyco_trans_11"/>
</dbReference>
<dbReference type="CDD" id="cd11301">
    <property type="entry name" value="Fut1_Fut2_like"/>
    <property type="match status" value="1"/>
</dbReference>
<evidence type="ECO:0000256" key="6">
    <source>
        <dbReference type="RuleBase" id="RU363129"/>
    </source>
</evidence>
<dbReference type="Proteomes" id="UP000288216">
    <property type="component" value="Unassembled WGS sequence"/>
</dbReference>
<organism evidence="7 8">
    <name type="scientific">Scyliorhinus torazame</name>
    <name type="common">Cloudy catshark</name>
    <name type="synonym">Catulus torazame</name>
    <dbReference type="NCBI Taxonomy" id="75743"/>
    <lineage>
        <taxon>Eukaryota</taxon>
        <taxon>Metazoa</taxon>
        <taxon>Chordata</taxon>
        <taxon>Craniata</taxon>
        <taxon>Vertebrata</taxon>
        <taxon>Chondrichthyes</taxon>
        <taxon>Elasmobranchii</taxon>
        <taxon>Galeomorphii</taxon>
        <taxon>Galeoidea</taxon>
        <taxon>Carcharhiniformes</taxon>
        <taxon>Scyliorhinidae</taxon>
        <taxon>Scyliorhinus</taxon>
    </lineage>
</organism>
<dbReference type="UniPathway" id="UPA00378"/>
<dbReference type="AlphaFoldDB" id="A0A401NGN7"/>
<dbReference type="STRING" id="75743.A0A401NGN7"/>
<evidence type="ECO:0000256" key="3">
    <source>
        <dbReference type="ARBA" id="ARBA00022676"/>
    </source>
</evidence>
<sequence length="360" mass="41602">MVLLNKVRVCQRKKIQLFLTLLIGSITSVFINYKYQLGYGNIIARYLHSFENVTMTSRCERVNDSERVKISSKGIWTMNSIGRLGNQMGEYATLYALAKLNGHQAYILPAMANYLSPIFKITLPTLHDSVRNRIHWKGYNLNDWMEDQYRSIPGDYVMFSGYPCSWTFYHHIREEMLREFTFHDFLKEQANAFLRRITGERKNMTYVGVHVRRGDYVHVMPNVWKGVIADKKYLDTAMEYFRNKYKNVVFAVTSNGMDWSKENIDNSKGDVFFSDDPKQSSPADDIAILAHCNHTIMTVGTFGYWAGYLAGGETIYLTNFTLPESPFLKVFKYEAAFLPEWIGLPADLSPLLPKNDAKLD</sequence>
<comment type="caution">
    <text evidence="7">The sequence shown here is derived from an EMBL/GenBank/DDBJ whole genome shotgun (WGS) entry which is preliminary data.</text>
</comment>